<dbReference type="InterPro" id="IPR011251">
    <property type="entry name" value="Luciferase-like_dom"/>
</dbReference>
<evidence type="ECO:0000256" key="1">
    <source>
        <dbReference type="ARBA" id="ARBA00023002"/>
    </source>
</evidence>
<comment type="caution">
    <text evidence="4">The sequence shown here is derived from an EMBL/GenBank/DDBJ whole genome shotgun (WGS) entry which is preliminary data.</text>
</comment>
<dbReference type="InterPro" id="IPR050564">
    <property type="entry name" value="F420-G6PD/mer"/>
</dbReference>
<dbReference type="RefSeq" id="WP_254088256.1">
    <property type="nucleotide sequence ID" value="NZ_JAHESC010000001.1"/>
</dbReference>
<evidence type="ECO:0000313" key="5">
    <source>
        <dbReference type="Proteomes" id="UP001319180"/>
    </source>
</evidence>
<dbReference type="PANTHER" id="PTHR43244">
    <property type="match status" value="1"/>
</dbReference>
<gene>
    <name evidence="4" type="ORF">KK078_00460</name>
</gene>
<keyword evidence="1 4" id="KW-0560">Oxidoreductase</keyword>
<feature type="region of interest" description="Disordered" evidence="2">
    <location>
        <begin position="323"/>
        <end position="343"/>
    </location>
</feature>
<evidence type="ECO:0000259" key="3">
    <source>
        <dbReference type="Pfam" id="PF00296"/>
    </source>
</evidence>
<dbReference type="InterPro" id="IPR019945">
    <property type="entry name" value="F420_G6P_DH-rel"/>
</dbReference>
<dbReference type="NCBIfam" id="TIGR03885">
    <property type="entry name" value="flavin_revert"/>
    <property type="match status" value="1"/>
</dbReference>
<dbReference type="InterPro" id="IPR023907">
    <property type="entry name" value="Non-F420_Flavin_OxRdtase"/>
</dbReference>
<keyword evidence="5" id="KW-1185">Reference proteome</keyword>
<name>A0AAP2D5P0_9BACT</name>
<dbReference type="Pfam" id="PF00296">
    <property type="entry name" value="Bac_luciferase"/>
    <property type="match status" value="1"/>
</dbReference>
<reference evidence="4 5" key="1">
    <citation type="submission" date="2021-05" db="EMBL/GenBank/DDBJ databases">
        <title>A Polyphasic approach of four new species of the genus Ohtaekwangia: Ohtaekwangia histidinii sp. nov., Ohtaekwangia cretensis sp. nov., Ohtaekwangia indiensis sp. nov., Ohtaekwangia reichenbachii sp. nov. from diverse environment.</title>
        <authorList>
            <person name="Octaviana S."/>
        </authorList>
    </citation>
    <scope>NUCLEOTIDE SEQUENCE [LARGE SCALE GENOMIC DNA]</scope>
    <source>
        <strain evidence="4 5">PWU37</strain>
    </source>
</reference>
<dbReference type="Gene3D" id="3.20.20.30">
    <property type="entry name" value="Luciferase-like domain"/>
    <property type="match status" value="1"/>
</dbReference>
<accession>A0AAP2D5P0</accession>
<organism evidence="4 5">
    <name type="scientific">Dawidia soli</name>
    <dbReference type="NCBI Taxonomy" id="2782352"/>
    <lineage>
        <taxon>Bacteria</taxon>
        <taxon>Pseudomonadati</taxon>
        <taxon>Bacteroidota</taxon>
        <taxon>Cytophagia</taxon>
        <taxon>Cytophagales</taxon>
        <taxon>Chryseotaleaceae</taxon>
        <taxon>Dawidia</taxon>
    </lineage>
</organism>
<dbReference type="EC" id="1.-.-.-" evidence="4"/>
<dbReference type="AlphaFoldDB" id="A0AAP2D5P0"/>
<protein>
    <submittedName>
        <fullName evidence="4">TIGR03885 family FMN-dependent LLM class oxidoreductase</fullName>
        <ecNumber evidence="4">1.-.-.-</ecNumber>
    </submittedName>
</protein>
<evidence type="ECO:0000313" key="4">
    <source>
        <dbReference type="EMBL" id="MBT1685001.1"/>
    </source>
</evidence>
<dbReference type="InterPro" id="IPR036661">
    <property type="entry name" value="Luciferase-like_sf"/>
</dbReference>
<evidence type="ECO:0000256" key="2">
    <source>
        <dbReference type="SAM" id="MobiDB-lite"/>
    </source>
</evidence>
<dbReference type="Proteomes" id="UP001319180">
    <property type="component" value="Unassembled WGS sequence"/>
</dbReference>
<dbReference type="EMBL" id="JAHESC010000001">
    <property type="protein sequence ID" value="MBT1685001.1"/>
    <property type="molecule type" value="Genomic_DNA"/>
</dbReference>
<dbReference type="GO" id="GO:0016705">
    <property type="term" value="F:oxidoreductase activity, acting on paired donors, with incorporation or reduction of molecular oxygen"/>
    <property type="evidence" value="ECO:0007669"/>
    <property type="project" value="InterPro"/>
</dbReference>
<sequence length="343" mass="38219">MIGYQASHEQFSPRELLRLAKLAERAGFEAIHSSDHFHPWSERQGQSGFSFAWLGAAMQATHIPFGMICAPGPRYHPAIIAQACATLQQMFPRRLWVTLGSGEALNEVITGSTWPEKKIRNERLHEAAQIIRRLFTGEEVSHDGHFTTHRARLYTLPKTPPALLGAALSAETAALHGTWADGLLITANDPASAGKLIQAFRENGGAGKPIYFKFQLSYARDLTVAQEGAYEQWRNNILPQHLLASLQHVSDFDAAGEDVTREEVNQRLPISDDPLFFKTKIQAFQEAGCDHIMLHNVNRRQEDFIEDFGKAFFRSRRTATDYAGVDRPSAGSRDTGADNDPVK</sequence>
<feature type="domain" description="Luciferase-like" evidence="3">
    <location>
        <begin position="7"/>
        <end position="290"/>
    </location>
</feature>
<dbReference type="PANTHER" id="PTHR43244:SF1">
    <property type="entry name" value="5,10-METHYLENETETRAHYDROMETHANOPTERIN REDUCTASE"/>
    <property type="match status" value="1"/>
</dbReference>
<dbReference type="SUPFAM" id="SSF51679">
    <property type="entry name" value="Bacterial luciferase-like"/>
    <property type="match status" value="1"/>
</dbReference>
<dbReference type="CDD" id="cd01097">
    <property type="entry name" value="Tetrahydromethanopterin_reductase"/>
    <property type="match status" value="1"/>
</dbReference>
<proteinExistence type="predicted"/>
<dbReference type="NCBIfam" id="TIGR03557">
    <property type="entry name" value="F420_G6P_family"/>
    <property type="match status" value="1"/>
</dbReference>